<dbReference type="EMBL" id="JARJCM010000047">
    <property type="protein sequence ID" value="KAJ7035938.1"/>
    <property type="molecule type" value="Genomic_DNA"/>
</dbReference>
<protein>
    <submittedName>
        <fullName evidence="1">Uncharacterized protein</fullName>
    </submittedName>
</protein>
<sequence length="213" mass="24447">MTSRPKDRTHDHHLPLDPIIYLHEPELRQLVQLLADPKMLDSYLNKRFSRVMRLIENNTSELGPSAAGWHTDLARLHYPLRSIYKEIDSDRQPLFDNFKNVLLKTSKHLECGPPPSPGPSRLRGPQIVVSDNEDDPMEDETPTRYTLRDTGGTCTRTCHNHNQRATCAHSLRTCSILAEYYYHGIQEICSAMVIDLEMINCQISFSSAKRMMS</sequence>
<reference evidence="1" key="1">
    <citation type="submission" date="2023-03" db="EMBL/GenBank/DDBJ databases">
        <title>Massive genome expansion in bonnet fungi (Mycena s.s.) driven by repeated elements and novel gene families across ecological guilds.</title>
        <authorList>
            <consortium name="Lawrence Berkeley National Laboratory"/>
            <person name="Harder C.B."/>
            <person name="Miyauchi S."/>
            <person name="Viragh M."/>
            <person name="Kuo A."/>
            <person name="Thoen E."/>
            <person name="Andreopoulos B."/>
            <person name="Lu D."/>
            <person name="Skrede I."/>
            <person name="Drula E."/>
            <person name="Henrissat B."/>
            <person name="Morin E."/>
            <person name="Kohler A."/>
            <person name="Barry K."/>
            <person name="LaButti K."/>
            <person name="Morin E."/>
            <person name="Salamov A."/>
            <person name="Lipzen A."/>
            <person name="Mereny Z."/>
            <person name="Hegedus B."/>
            <person name="Baldrian P."/>
            <person name="Stursova M."/>
            <person name="Weitz H."/>
            <person name="Taylor A."/>
            <person name="Grigoriev I.V."/>
            <person name="Nagy L.G."/>
            <person name="Martin F."/>
            <person name="Kauserud H."/>
        </authorList>
    </citation>
    <scope>NUCLEOTIDE SEQUENCE</scope>
    <source>
        <strain evidence="1">CBHHK200</strain>
    </source>
</reference>
<organism evidence="1 2">
    <name type="scientific">Mycena alexandri</name>
    <dbReference type="NCBI Taxonomy" id="1745969"/>
    <lineage>
        <taxon>Eukaryota</taxon>
        <taxon>Fungi</taxon>
        <taxon>Dikarya</taxon>
        <taxon>Basidiomycota</taxon>
        <taxon>Agaricomycotina</taxon>
        <taxon>Agaricomycetes</taxon>
        <taxon>Agaricomycetidae</taxon>
        <taxon>Agaricales</taxon>
        <taxon>Marasmiineae</taxon>
        <taxon>Mycenaceae</taxon>
        <taxon>Mycena</taxon>
    </lineage>
</organism>
<comment type="caution">
    <text evidence="1">The sequence shown here is derived from an EMBL/GenBank/DDBJ whole genome shotgun (WGS) entry which is preliminary data.</text>
</comment>
<name>A0AAD6SY42_9AGAR</name>
<dbReference type="Proteomes" id="UP001218188">
    <property type="component" value="Unassembled WGS sequence"/>
</dbReference>
<evidence type="ECO:0000313" key="2">
    <source>
        <dbReference type="Proteomes" id="UP001218188"/>
    </source>
</evidence>
<accession>A0AAD6SY42</accession>
<dbReference type="AlphaFoldDB" id="A0AAD6SY42"/>
<proteinExistence type="predicted"/>
<gene>
    <name evidence="1" type="ORF">C8F04DRAFT_1181962</name>
</gene>
<keyword evidence="2" id="KW-1185">Reference proteome</keyword>
<evidence type="ECO:0000313" key="1">
    <source>
        <dbReference type="EMBL" id="KAJ7035938.1"/>
    </source>
</evidence>